<organism evidence="5">
    <name type="scientific">marine metagenome</name>
    <dbReference type="NCBI Taxonomy" id="408172"/>
    <lineage>
        <taxon>unclassified sequences</taxon>
        <taxon>metagenomes</taxon>
        <taxon>ecological metagenomes</taxon>
    </lineage>
</organism>
<name>A0A382P719_9ZZZZ</name>
<gene>
    <name evidence="5" type="ORF">METZ01_LOCUS321471</name>
</gene>
<dbReference type="GO" id="GO:0008168">
    <property type="term" value="F:methyltransferase activity"/>
    <property type="evidence" value="ECO:0007669"/>
    <property type="project" value="UniProtKB-KW"/>
</dbReference>
<sequence>MDTPDLDPAQHIQALRALARVNRISGVAERVWHEILHLSRRSLGDRAMDQPIRLLDVACGGGDVIVDVARRAQSAGIALEVHGCDLSPVALEHARHEAARWSVSVDFHRRDVLSEGLPAGYDLVCSSLFHHHLSHDEAVGLLKSMAATSHCVLVQDLLRGTIGYALAWLGLRLLSRSEVAHVDGPRSVRAAFSLPEVQVMAEEARLVGAVIHRSWPERFILRWRRSWPEM</sequence>
<evidence type="ECO:0000256" key="3">
    <source>
        <dbReference type="ARBA" id="ARBA00022691"/>
    </source>
</evidence>
<reference evidence="5" key="1">
    <citation type="submission" date="2018-05" db="EMBL/GenBank/DDBJ databases">
        <authorList>
            <person name="Lanie J.A."/>
            <person name="Ng W.-L."/>
            <person name="Kazmierczak K.M."/>
            <person name="Andrzejewski T.M."/>
            <person name="Davidsen T.M."/>
            <person name="Wayne K.J."/>
            <person name="Tettelin H."/>
            <person name="Glass J.I."/>
            <person name="Rusch D."/>
            <person name="Podicherti R."/>
            <person name="Tsui H.-C.T."/>
            <person name="Winkler M.E."/>
        </authorList>
    </citation>
    <scope>NUCLEOTIDE SEQUENCE</scope>
</reference>
<feature type="domain" description="Methyltransferase" evidence="4">
    <location>
        <begin position="55"/>
        <end position="146"/>
    </location>
</feature>
<dbReference type="SUPFAM" id="SSF53335">
    <property type="entry name" value="S-adenosyl-L-methionine-dependent methyltransferases"/>
    <property type="match status" value="1"/>
</dbReference>
<keyword evidence="2" id="KW-0808">Transferase</keyword>
<dbReference type="AlphaFoldDB" id="A0A382P719"/>
<dbReference type="PANTHER" id="PTHR43464:SF19">
    <property type="entry name" value="UBIQUINONE BIOSYNTHESIS O-METHYLTRANSFERASE, MITOCHONDRIAL"/>
    <property type="match status" value="1"/>
</dbReference>
<dbReference type="EMBL" id="UINC01105015">
    <property type="protein sequence ID" value="SVC68617.1"/>
    <property type="molecule type" value="Genomic_DNA"/>
</dbReference>
<dbReference type="CDD" id="cd02440">
    <property type="entry name" value="AdoMet_MTases"/>
    <property type="match status" value="1"/>
</dbReference>
<evidence type="ECO:0000256" key="2">
    <source>
        <dbReference type="ARBA" id="ARBA00022679"/>
    </source>
</evidence>
<evidence type="ECO:0000313" key="5">
    <source>
        <dbReference type="EMBL" id="SVC68617.1"/>
    </source>
</evidence>
<dbReference type="Pfam" id="PF13649">
    <property type="entry name" value="Methyltransf_25"/>
    <property type="match status" value="1"/>
</dbReference>
<dbReference type="Gene3D" id="3.40.50.150">
    <property type="entry name" value="Vaccinia Virus protein VP39"/>
    <property type="match status" value="1"/>
</dbReference>
<keyword evidence="1" id="KW-0489">Methyltransferase</keyword>
<evidence type="ECO:0000259" key="4">
    <source>
        <dbReference type="Pfam" id="PF13649"/>
    </source>
</evidence>
<protein>
    <recommendedName>
        <fullName evidence="4">Methyltransferase domain-containing protein</fullName>
    </recommendedName>
</protein>
<dbReference type="PANTHER" id="PTHR43464">
    <property type="entry name" value="METHYLTRANSFERASE"/>
    <property type="match status" value="1"/>
</dbReference>
<keyword evidence="3" id="KW-0949">S-adenosyl-L-methionine</keyword>
<evidence type="ECO:0000256" key="1">
    <source>
        <dbReference type="ARBA" id="ARBA00022603"/>
    </source>
</evidence>
<proteinExistence type="predicted"/>
<dbReference type="InterPro" id="IPR029063">
    <property type="entry name" value="SAM-dependent_MTases_sf"/>
</dbReference>
<dbReference type="GO" id="GO:0032259">
    <property type="term" value="P:methylation"/>
    <property type="evidence" value="ECO:0007669"/>
    <property type="project" value="UniProtKB-KW"/>
</dbReference>
<dbReference type="InterPro" id="IPR041698">
    <property type="entry name" value="Methyltransf_25"/>
</dbReference>
<accession>A0A382P719</accession>